<proteinExistence type="predicted"/>
<dbReference type="GO" id="GO:0042242">
    <property type="term" value="F:cobyrinic acid a,c-diamide synthase activity"/>
    <property type="evidence" value="ECO:0007669"/>
    <property type="project" value="UniProtKB-EC"/>
</dbReference>
<dbReference type="SUPFAM" id="SSF52317">
    <property type="entry name" value="Class I glutamine amidotransferase-like"/>
    <property type="match status" value="1"/>
</dbReference>
<dbReference type="EMBL" id="VSSQ01120775">
    <property type="protein sequence ID" value="MPN53552.1"/>
    <property type="molecule type" value="Genomic_DNA"/>
</dbReference>
<dbReference type="InterPro" id="IPR029062">
    <property type="entry name" value="Class_I_gatase-like"/>
</dbReference>
<organism evidence="3">
    <name type="scientific">bioreactor metagenome</name>
    <dbReference type="NCBI Taxonomy" id="1076179"/>
    <lineage>
        <taxon>unclassified sequences</taxon>
        <taxon>metagenomes</taxon>
        <taxon>ecological metagenomes</taxon>
    </lineage>
</organism>
<keyword evidence="1" id="KW-0315">Glutamine amidotransferase</keyword>
<keyword evidence="3" id="KW-0436">Ligase</keyword>
<dbReference type="PROSITE" id="PS51274">
    <property type="entry name" value="GATASE_COBBQ"/>
    <property type="match status" value="1"/>
</dbReference>
<sequence>MYLAREISDFEGRNWAGVGIIPAQVKMTGKLTALGYVKATAMQNSILASKGEVLKGHEFHYSQISGIDETEQAYRLEGRRGKDVRKNGFVKGNILASYVHLHLRSNPTTVVHFWESCQDYRMQNQEMLLNRREK</sequence>
<protein>
    <submittedName>
        <fullName evidence="3">Cobyrinate a,c-diamide synthase</fullName>
        <ecNumber evidence="3">6.3.5.11</ecNumber>
    </submittedName>
</protein>
<dbReference type="InterPro" id="IPR011698">
    <property type="entry name" value="GATase_3"/>
</dbReference>
<evidence type="ECO:0000313" key="3">
    <source>
        <dbReference type="EMBL" id="MPN53552.1"/>
    </source>
</evidence>
<accession>A0A645IRU7</accession>
<dbReference type="PANTHER" id="PTHR43873:SF1">
    <property type="entry name" value="COBYRINATE A,C-DIAMIDE SYNTHASE"/>
    <property type="match status" value="1"/>
</dbReference>
<dbReference type="EC" id="6.3.5.11" evidence="3"/>
<evidence type="ECO:0000256" key="1">
    <source>
        <dbReference type="ARBA" id="ARBA00022962"/>
    </source>
</evidence>
<dbReference type="Pfam" id="PF07685">
    <property type="entry name" value="GATase_3"/>
    <property type="match status" value="1"/>
</dbReference>
<comment type="caution">
    <text evidence="3">The sequence shown here is derived from an EMBL/GenBank/DDBJ whole genome shotgun (WGS) entry which is preliminary data.</text>
</comment>
<gene>
    <name evidence="3" type="primary">cbiA_25</name>
    <name evidence="3" type="ORF">SDC9_201216</name>
</gene>
<reference evidence="3" key="1">
    <citation type="submission" date="2019-08" db="EMBL/GenBank/DDBJ databases">
        <authorList>
            <person name="Kucharzyk K."/>
            <person name="Murdoch R.W."/>
            <person name="Higgins S."/>
            <person name="Loffler F."/>
        </authorList>
    </citation>
    <scope>NUCLEOTIDE SEQUENCE</scope>
</reference>
<evidence type="ECO:0000259" key="2">
    <source>
        <dbReference type="Pfam" id="PF07685"/>
    </source>
</evidence>
<dbReference type="InterPro" id="IPR004484">
    <property type="entry name" value="CbiA/CobB_synth"/>
</dbReference>
<dbReference type="AlphaFoldDB" id="A0A645IRU7"/>
<name>A0A645IRU7_9ZZZZ</name>
<feature type="domain" description="CobB/CobQ-like glutamine amidotransferase" evidence="2">
    <location>
        <begin position="1"/>
        <end position="106"/>
    </location>
</feature>
<dbReference type="PANTHER" id="PTHR43873">
    <property type="entry name" value="COBYRINATE A,C-DIAMIDE SYNTHASE"/>
    <property type="match status" value="1"/>
</dbReference>